<comment type="caution">
    <text evidence="1">The sequence shown here is derived from an EMBL/GenBank/DDBJ whole genome shotgun (WGS) entry which is preliminary data.</text>
</comment>
<reference evidence="1 2" key="1">
    <citation type="submission" date="2024-01" db="EMBL/GenBank/DDBJ databases">
        <title>A draft genome for the cacao thread blight pathogen Marasmiellus scandens.</title>
        <authorList>
            <person name="Baruah I.K."/>
            <person name="Leung J."/>
            <person name="Bukari Y."/>
            <person name="Amoako-Attah I."/>
            <person name="Meinhardt L.W."/>
            <person name="Bailey B.A."/>
            <person name="Cohen S.P."/>
        </authorList>
    </citation>
    <scope>NUCLEOTIDE SEQUENCE [LARGE SCALE GENOMIC DNA]</scope>
    <source>
        <strain evidence="1 2">GH-19</strain>
    </source>
</reference>
<dbReference type="InterPro" id="IPR011333">
    <property type="entry name" value="SKP1/BTB/POZ_sf"/>
</dbReference>
<protein>
    <recommendedName>
        <fullName evidence="3">BTB domain-containing protein</fullName>
    </recommendedName>
</protein>
<name>A0ABR1IYL1_9AGAR</name>
<dbReference type="SUPFAM" id="SSF54695">
    <property type="entry name" value="POZ domain"/>
    <property type="match status" value="1"/>
</dbReference>
<gene>
    <name evidence="1" type="ORF">VKT23_015911</name>
</gene>
<dbReference type="Proteomes" id="UP001498398">
    <property type="component" value="Unassembled WGS sequence"/>
</dbReference>
<dbReference type="Gene3D" id="3.30.710.10">
    <property type="entry name" value="Potassium Channel Kv1.1, Chain A"/>
    <property type="match status" value="1"/>
</dbReference>
<proteinExistence type="predicted"/>
<evidence type="ECO:0000313" key="2">
    <source>
        <dbReference type="Proteomes" id="UP001498398"/>
    </source>
</evidence>
<keyword evidence="2" id="KW-1185">Reference proteome</keyword>
<accession>A0ABR1IYL1</accession>
<evidence type="ECO:0000313" key="1">
    <source>
        <dbReference type="EMBL" id="KAK7442967.1"/>
    </source>
</evidence>
<evidence type="ECO:0008006" key="3">
    <source>
        <dbReference type="Google" id="ProtNLM"/>
    </source>
</evidence>
<dbReference type="EMBL" id="JBANRG010000056">
    <property type="protein sequence ID" value="KAK7442967.1"/>
    <property type="molecule type" value="Genomic_DNA"/>
</dbReference>
<sequence length="149" mass="17045">MPTSRNVVSPLFHSDAGGTIVFSSLDHCLFYLHRESLKLGSGKFPLTLAEYGGVVYLTEKGSILELLFSYVYPNRLPELNDISFETLLELAQAAEKYDVYLAKSMCVLKMMDYLDTSHRRQILDFGLTHGYSFFLRTALLRDQWAIYDI</sequence>
<organism evidence="1 2">
    <name type="scientific">Marasmiellus scandens</name>
    <dbReference type="NCBI Taxonomy" id="2682957"/>
    <lineage>
        <taxon>Eukaryota</taxon>
        <taxon>Fungi</taxon>
        <taxon>Dikarya</taxon>
        <taxon>Basidiomycota</taxon>
        <taxon>Agaricomycotina</taxon>
        <taxon>Agaricomycetes</taxon>
        <taxon>Agaricomycetidae</taxon>
        <taxon>Agaricales</taxon>
        <taxon>Marasmiineae</taxon>
        <taxon>Omphalotaceae</taxon>
        <taxon>Marasmiellus</taxon>
    </lineage>
</organism>